<evidence type="ECO:0000259" key="12">
    <source>
        <dbReference type="PROSITE" id="PS50180"/>
    </source>
</evidence>
<comment type="subcellular location">
    <subcellularLocation>
        <location evidence="1">Cytoplasmic vesicle membrane</location>
    </subcellularLocation>
    <subcellularLocation>
        <location evidence="2">Golgi apparatus</location>
    </subcellularLocation>
</comment>
<evidence type="ECO:0000313" key="14">
    <source>
        <dbReference type="Proteomes" id="UP000238350"/>
    </source>
</evidence>
<dbReference type="SUPFAM" id="SSF49348">
    <property type="entry name" value="Clathrin adaptor appendage domain"/>
    <property type="match status" value="1"/>
</dbReference>
<dbReference type="GO" id="GO:0006886">
    <property type="term" value="P:intracellular protein transport"/>
    <property type="evidence" value="ECO:0007669"/>
    <property type="project" value="UniProtKB-UniRule"/>
</dbReference>
<evidence type="ECO:0000256" key="11">
    <source>
        <dbReference type="SAM" id="MobiDB-lite"/>
    </source>
</evidence>
<dbReference type="SMART" id="SM00809">
    <property type="entry name" value="Alpha_adaptinC2"/>
    <property type="match status" value="1"/>
</dbReference>
<dbReference type="GO" id="GO:0016482">
    <property type="term" value="P:cytosolic transport"/>
    <property type="evidence" value="ECO:0007669"/>
    <property type="project" value="UniProtKB-ARBA"/>
</dbReference>
<dbReference type="SUPFAM" id="SSF48371">
    <property type="entry name" value="ARM repeat"/>
    <property type="match status" value="1"/>
</dbReference>
<protein>
    <recommendedName>
        <fullName evidence="10">AP-1 complex subunit gamma</fullName>
    </recommendedName>
</protein>
<dbReference type="InterPro" id="IPR013041">
    <property type="entry name" value="Clathrin_app_Ig-like_sf"/>
</dbReference>
<dbReference type="FunFam" id="1.25.10.10:FF:000030">
    <property type="entry name" value="AP-1 complex subunit gamma"/>
    <property type="match status" value="1"/>
</dbReference>
<dbReference type="Gene3D" id="2.60.40.1230">
    <property type="match status" value="1"/>
</dbReference>
<evidence type="ECO:0000256" key="4">
    <source>
        <dbReference type="ARBA" id="ARBA00022448"/>
    </source>
</evidence>
<dbReference type="InterPro" id="IPR008153">
    <property type="entry name" value="GAE_dom"/>
</dbReference>
<reference evidence="13 14" key="1">
    <citation type="submission" date="2017-04" db="EMBL/GenBank/DDBJ databases">
        <title>Genome sequencing of [Candida] sorbophila.</title>
        <authorList>
            <person name="Ahn J.O."/>
        </authorList>
    </citation>
    <scope>NUCLEOTIDE SEQUENCE [LARGE SCALE GENOMIC DNA]</scope>
    <source>
        <strain evidence="13 14">DS02</strain>
    </source>
</reference>
<dbReference type="EMBL" id="NDIQ01000001">
    <property type="protein sequence ID" value="PRT52793.1"/>
    <property type="molecule type" value="Genomic_DNA"/>
</dbReference>
<evidence type="ECO:0000256" key="2">
    <source>
        <dbReference type="ARBA" id="ARBA00004555"/>
    </source>
</evidence>
<dbReference type="PANTHER" id="PTHR22780">
    <property type="entry name" value="ADAPTIN, ALPHA/GAMMA/EPSILON"/>
    <property type="match status" value="1"/>
</dbReference>
<dbReference type="InterPro" id="IPR011989">
    <property type="entry name" value="ARM-like"/>
</dbReference>
<dbReference type="InterPro" id="IPR050840">
    <property type="entry name" value="Adaptor_Complx_Large_Subunit"/>
</dbReference>
<sequence length="812" mass="88384">MTSLKSFIKAVRAAKTAADERTVIQKESAKIRTSFRDDRTSHATRRSNVAKLLYLFTLGERTHFGQVECLKLLASPHFTDKRLGYLGTMLLLDENQEVLMLITNSLDNDLLHPNQYVVSLALCTLANIASGSMSRDLFPRVEKLITASNPYLKKKAALCALRIIRRVPELEEMFVEHGKALLTESNHGVLLCGASLAIDMIDNNPVLANDFAEILPGLISTLKTLSTTGYSPTFDVQGVPDPFLQTRLIRLLRAMGQDNQPLSEQMTDILAAIASNTDGAKNVGNAVLYEAVLAIFAIEADSGLRVLGINILGTFLSNKDNNTRYVALNTLLKVVGIEPAAVQRHRATIVECFQDPDISIRRRALELSYALINQSNVRVMVRELLTFMEDCDPEFKPQLVSQIALASERFAPNKRWHIDTLMRTFALAGNHTKENVLSAFILLVIDAPDLQLYAAQKLYRQVRADLSQQGLLIVALWVLGEYCDILLQAGSFNDDEGSVDINESLLVELVENILASPFATQVVQEYAINAAVKFSVRMKGAPEFDRIRRLLGPFAHSLDPELQQRAIEYKVLMVQDKLRRGVFERMPAPEFGEDLETQHAKAMSKALVRRRRRPIAPGAKPAVSEAPVSDLLDLGDSATPVAAPSSDLLADIFGSSPAPTAPSPAPAPAPANPAAKDILDLFGSTPAAPTPAPAASVPPVPSGPPAYSSSHLVLHISGSKESSGVAKLRAVFTATSPVENIVMQVAVPKSQKLALQPLAKPDLAAGESTEQLIKITGPEGAALRLRLRISYVGGGQNIQEQVDYNGLPQGLF</sequence>
<dbReference type="InterPro" id="IPR008152">
    <property type="entry name" value="Clathrin_a/b/g-adaptin_app_Ig"/>
</dbReference>
<feature type="region of interest" description="Disordered" evidence="11">
    <location>
        <begin position="653"/>
        <end position="704"/>
    </location>
</feature>
<dbReference type="Pfam" id="PF02883">
    <property type="entry name" value="Alpha_adaptinC2"/>
    <property type="match status" value="1"/>
</dbReference>
<dbReference type="GeneID" id="36514162"/>
<evidence type="ECO:0000256" key="3">
    <source>
        <dbReference type="ARBA" id="ARBA00006613"/>
    </source>
</evidence>
<evidence type="ECO:0000256" key="7">
    <source>
        <dbReference type="ARBA" id="ARBA00023136"/>
    </source>
</evidence>
<dbReference type="STRING" id="45607.A0A2T0FCQ7"/>
<dbReference type="GO" id="GO:0005829">
    <property type="term" value="C:cytosol"/>
    <property type="evidence" value="ECO:0007669"/>
    <property type="project" value="GOC"/>
</dbReference>
<evidence type="ECO:0000256" key="6">
    <source>
        <dbReference type="ARBA" id="ARBA00023034"/>
    </source>
</evidence>
<dbReference type="RefSeq" id="XP_024662739.1">
    <property type="nucleotide sequence ID" value="XM_024806971.1"/>
</dbReference>
<dbReference type="GO" id="GO:0030121">
    <property type="term" value="C:AP-1 adaptor complex"/>
    <property type="evidence" value="ECO:0007669"/>
    <property type="project" value="InterPro"/>
</dbReference>
<dbReference type="Gene3D" id="1.25.10.10">
    <property type="entry name" value="Leucine-rich Repeat Variant"/>
    <property type="match status" value="1"/>
</dbReference>
<keyword evidence="6 10" id="KW-0333">Golgi apparatus</keyword>
<dbReference type="InterPro" id="IPR017107">
    <property type="entry name" value="AP1_complex_gsu"/>
</dbReference>
<comment type="caution">
    <text evidence="13">The sequence shown here is derived from an EMBL/GenBank/DDBJ whole genome shotgun (WGS) entry which is preliminary data.</text>
</comment>
<feature type="compositionally biased region" description="Pro residues" evidence="11">
    <location>
        <begin position="659"/>
        <end position="671"/>
    </location>
</feature>
<evidence type="ECO:0000256" key="10">
    <source>
        <dbReference type="PIRNR" id="PIRNR037094"/>
    </source>
</evidence>
<evidence type="ECO:0000256" key="5">
    <source>
        <dbReference type="ARBA" id="ARBA00022927"/>
    </source>
</evidence>
<dbReference type="OrthoDB" id="28053at2759"/>
<name>A0A2T0FCQ7_9ASCO</name>
<dbReference type="Pfam" id="PF01602">
    <property type="entry name" value="Adaptin_N"/>
    <property type="match status" value="1"/>
</dbReference>
<dbReference type="AlphaFoldDB" id="A0A2T0FCQ7"/>
<dbReference type="InterPro" id="IPR002553">
    <property type="entry name" value="Clathrin/coatomer_adapt-like_N"/>
</dbReference>
<proteinExistence type="inferred from homology"/>
<organism evidence="13 14">
    <name type="scientific">Wickerhamiella sorbophila</name>
    <dbReference type="NCBI Taxonomy" id="45607"/>
    <lineage>
        <taxon>Eukaryota</taxon>
        <taxon>Fungi</taxon>
        <taxon>Dikarya</taxon>
        <taxon>Ascomycota</taxon>
        <taxon>Saccharomycotina</taxon>
        <taxon>Dipodascomycetes</taxon>
        <taxon>Dipodascales</taxon>
        <taxon>Trichomonascaceae</taxon>
        <taxon>Wickerhamiella</taxon>
    </lineage>
</organism>
<evidence type="ECO:0000256" key="8">
    <source>
        <dbReference type="ARBA" id="ARBA00023329"/>
    </source>
</evidence>
<keyword evidence="7 10" id="KW-0472">Membrane</keyword>
<keyword evidence="14" id="KW-1185">Reference proteome</keyword>
<accession>A0A2T0FCQ7</accession>
<gene>
    <name evidence="13" type="ORF">B9G98_00413</name>
</gene>
<dbReference type="PIRSF" id="PIRSF037094">
    <property type="entry name" value="AP1_complex_gamma"/>
    <property type="match status" value="1"/>
</dbReference>
<comment type="subunit">
    <text evidence="9">Adaptor protein complex 1 (AP-1) is a heterotetramer composed of two large adaptins (gamma-type subunit APL4 and beta-type subunit APL2), a medium adaptin (mu-type subunit APM1) and a small adaptin (sigma-type subunit APS1). AP-1 interacts with clathrin.</text>
</comment>
<dbReference type="PROSITE" id="PS50180">
    <property type="entry name" value="GAE"/>
    <property type="match status" value="1"/>
</dbReference>
<comment type="similarity">
    <text evidence="3 10">Belongs to the adaptor complexes large subunit family.</text>
</comment>
<feature type="domain" description="GAE" evidence="12">
    <location>
        <begin position="695"/>
        <end position="808"/>
    </location>
</feature>
<feature type="compositionally biased region" description="Pro residues" evidence="11">
    <location>
        <begin position="688"/>
        <end position="704"/>
    </location>
</feature>
<evidence type="ECO:0000256" key="1">
    <source>
        <dbReference type="ARBA" id="ARBA00004156"/>
    </source>
</evidence>
<keyword evidence="4 10" id="KW-0813">Transport</keyword>
<keyword evidence="5 10" id="KW-0653">Protein transport</keyword>
<dbReference type="InterPro" id="IPR016024">
    <property type="entry name" value="ARM-type_fold"/>
</dbReference>
<evidence type="ECO:0000256" key="9">
    <source>
        <dbReference type="ARBA" id="ARBA00062546"/>
    </source>
</evidence>
<dbReference type="Proteomes" id="UP000238350">
    <property type="component" value="Unassembled WGS sequence"/>
</dbReference>
<evidence type="ECO:0000313" key="13">
    <source>
        <dbReference type="EMBL" id="PRT52793.1"/>
    </source>
</evidence>
<keyword evidence="8 10" id="KW-0968">Cytoplasmic vesicle</keyword>
<dbReference type="GO" id="GO:0016192">
    <property type="term" value="P:vesicle-mediated transport"/>
    <property type="evidence" value="ECO:0007669"/>
    <property type="project" value="InterPro"/>
</dbReference>